<gene>
    <name evidence="2" type="ORF">CTA1_4436</name>
</gene>
<name>A0A4U6XA08_9PEZI</name>
<dbReference type="PANTHER" id="PTHR35896:SF3">
    <property type="entry name" value="MAJOR FACILITATOR SUPERFAMILY TRANSPORTER"/>
    <property type="match status" value="1"/>
</dbReference>
<keyword evidence="3" id="KW-1185">Reference proteome</keyword>
<evidence type="ECO:0000256" key="1">
    <source>
        <dbReference type="SAM" id="Phobius"/>
    </source>
</evidence>
<keyword evidence="1" id="KW-0812">Transmembrane</keyword>
<evidence type="ECO:0008006" key="4">
    <source>
        <dbReference type="Google" id="ProtNLM"/>
    </source>
</evidence>
<dbReference type="AlphaFoldDB" id="A0A4U6XA08"/>
<protein>
    <recommendedName>
        <fullName evidence="4">Cyclochlorotine biosynthesis protein O</fullName>
    </recommendedName>
</protein>
<proteinExistence type="predicted"/>
<dbReference type="PANTHER" id="PTHR35896">
    <property type="entry name" value="IG-LIKE DOMAIN-CONTAINING PROTEIN"/>
    <property type="match status" value="1"/>
</dbReference>
<dbReference type="EMBL" id="PJEX01000279">
    <property type="protein sequence ID" value="TKW51832.1"/>
    <property type="molecule type" value="Genomic_DNA"/>
</dbReference>
<evidence type="ECO:0000313" key="3">
    <source>
        <dbReference type="Proteomes" id="UP000310108"/>
    </source>
</evidence>
<evidence type="ECO:0000313" key="2">
    <source>
        <dbReference type="EMBL" id="TKW51832.1"/>
    </source>
</evidence>
<dbReference type="InterPro" id="IPR053008">
    <property type="entry name" value="Phomopsin_biosynth_assoc"/>
</dbReference>
<dbReference type="Proteomes" id="UP000310108">
    <property type="component" value="Unassembled WGS sequence"/>
</dbReference>
<reference evidence="2 3" key="1">
    <citation type="journal article" date="2019" name="PLoS ONE">
        <title>Comparative genome analysis indicates high evolutionary potential of pathogenicity genes in Colletotrichum tanaceti.</title>
        <authorList>
            <person name="Lelwala R.V."/>
            <person name="Korhonen P.K."/>
            <person name="Young N.D."/>
            <person name="Scott J.B."/>
            <person name="Ades P.A."/>
            <person name="Gasser R.B."/>
            <person name="Taylor P.W.J."/>
        </authorList>
    </citation>
    <scope>NUCLEOTIDE SEQUENCE [LARGE SCALE GENOMIC DNA]</scope>
    <source>
        <strain evidence="2">BRIP57314</strain>
    </source>
</reference>
<comment type="caution">
    <text evidence="2">The sequence shown here is derived from an EMBL/GenBank/DDBJ whole genome shotgun (WGS) entry which is preliminary data.</text>
</comment>
<accession>A0A4U6XA08</accession>
<organism evidence="2 3">
    <name type="scientific">Colletotrichum tanaceti</name>
    <dbReference type="NCBI Taxonomy" id="1306861"/>
    <lineage>
        <taxon>Eukaryota</taxon>
        <taxon>Fungi</taxon>
        <taxon>Dikarya</taxon>
        <taxon>Ascomycota</taxon>
        <taxon>Pezizomycotina</taxon>
        <taxon>Sordariomycetes</taxon>
        <taxon>Hypocreomycetidae</taxon>
        <taxon>Glomerellales</taxon>
        <taxon>Glomerellaceae</taxon>
        <taxon>Colletotrichum</taxon>
        <taxon>Colletotrichum destructivum species complex</taxon>
    </lineage>
</organism>
<keyword evidence="1" id="KW-0472">Membrane</keyword>
<feature type="transmembrane region" description="Helical" evidence="1">
    <location>
        <begin position="43"/>
        <end position="65"/>
    </location>
</feature>
<dbReference type="OrthoDB" id="3501153at2759"/>
<sequence length="226" mass="25595">MDYLKSAASARDEGYSDVAASARDAENGKERMPMMRQDRRRPWFTLSFLLTTGCVTALLLLLVVLQTDRTSREVVSWPEFQGGSRVVADCGYSPEEAKAKGCVWDLMSFGWTHPACYNKAESEKWLDEFGPWKWYLDLNATREVAEKDLPYTELVYAEQGYHVQHCLYVLKLLHLAAMTGHPVTDEAIPLAHTGHCTKMISSPAYLDFKHINTKVDLLLARCVTLD</sequence>
<keyword evidence="1" id="KW-1133">Transmembrane helix</keyword>